<protein>
    <submittedName>
        <fullName evidence="8">Homeodomain-like protein</fullName>
    </submittedName>
</protein>
<reference evidence="8 9" key="1">
    <citation type="submission" date="2019-04" db="EMBL/GenBank/DDBJ databases">
        <title>Friends and foes A comparative genomics study of 23 Aspergillus species from section Flavi.</title>
        <authorList>
            <consortium name="DOE Joint Genome Institute"/>
            <person name="Kjaerbolling I."/>
            <person name="Vesth T."/>
            <person name="Frisvad J.C."/>
            <person name="Nybo J.L."/>
            <person name="Theobald S."/>
            <person name="Kildgaard S."/>
            <person name="Isbrandt T."/>
            <person name="Kuo A."/>
            <person name="Sato A."/>
            <person name="Lyhne E.K."/>
            <person name="Kogle M.E."/>
            <person name="Wiebenga A."/>
            <person name="Kun R.S."/>
            <person name="Lubbers R.J."/>
            <person name="Makela M.R."/>
            <person name="Barry K."/>
            <person name="Chovatia M."/>
            <person name="Clum A."/>
            <person name="Daum C."/>
            <person name="Haridas S."/>
            <person name="He G."/>
            <person name="LaButti K."/>
            <person name="Lipzen A."/>
            <person name="Mondo S."/>
            <person name="Riley R."/>
            <person name="Salamov A."/>
            <person name="Simmons B.A."/>
            <person name="Magnuson J.K."/>
            <person name="Henrissat B."/>
            <person name="Mortensen U.H."/>
            <person name="Larsen T.O."/>
            <person name="Devries R.P."/>
            <person name="Grigoriev I.V."/>
            <person name="Machida M."/>
            <person name="Baker S.E."/>
            <person name="Andersen M.R."/>
        </authorList>
    </citation>
    <scope>NUCLEOTIDE SEQUENCE [LARGE SCALE GENOMIC DNA]</scope>
    <source>
        <strain evidence="8 9">IBT 18842</strain>
    </source>
</reference>
<dbReference type="GO" id="GO:0000978">
    <property type="term" value="F:RNA polymerase II cis-regulatory region sequence-specific DNA binding"/>
    <property type="evidence" value="ECO:0007669"/>
    <property type="project" value="TreeGrafter"/>
</dbReference>
<dbReference type="InterPro" id="IPR017930">
    <property type="entry name" value="Myb_dom"/>
</dbReference>
<feature type="domain" description="HTH myb-type" evidence="7">
    <location>
        <begin position="117"/>
        <end position="163"/>
    </location>
</feature>
<dbReference type="GO" id="GO:0019185">
    <property type="term" value="C:snRNA-activating protein complex"/>
    <property type="evidence" value="ECO:0007669"/>
    <property type="project" value="TreeGrafter"/>
</dbReference>
<dbReference type="OrthoDB" id="2143914at2759"/>
<dbReference type="GO" id="GO:0042795">
    <property type="term" value="P:snRNA transcription by RNA polymerase II"/>
    <property type="evidence" value="ECO:0007669"/>
    <property type="project" value="TreeGrafter"/>
</dbReference>
<dbReference type="Gene3D" id="1.10.10.60">
    <property type="entry name" value="Homeodomain-like"/>
    <property type="match status" value="3"/>
</dbReference>
<dbReference type="EMBL" id="ML742024">
    <property type="protein sequence ID" value="KAE8155078.1"/>
    <property type="molecule type" value="Genomic_DNA"/>
</dbReference>
<dbReference type="InterPro" id="IPR001005">
    <property type="entry name" value="SANT/Myb"/>
</dbReference>
<evidence type="ECO:0000259" key="6">
    <source>
        <dbReference type="PROSITE" id="PS50090"/>
    </source>
</evidence>
<dbReference type="SMART" id="SM00717">
    <property type="entry name" value="SANT"/>
    <property type="match status" value="3"/>
</dbReference>
<keyword evidence="2 8" id="KW-0238">DNA-binding</keyword>
<feature type="domain" description="HTH myb-type" evidence="7">
    <location>
        <begin position="1"/>
        <end position="51"/>
    </location>
</feature>
<feature type="domain" description="Myb-like" evidence="6">
    <location>
        <begin position="117"/>
        <end position="159"/>
    </location>
</feature>
<evidence type="ECO:0000313" key="9">
    <source>
        <dbReference type="Proteomes" id="UP000325780"/>
    </source>
</evidence>
<dbReference type="PANTHER" id="PTHR46621">
    <property type="entry name" value="SNRNA-ACTIVATING PROTEIN COMPLEX SUBUNIT 4"/>
    <property type="match status" value="1"/>
</dbReference>
<proteinExistence type="predicted"/>
<accession>A0A5N6U8Z4</accession>
<keyword evidence="3" id="KW-0804">Transcription</keyword>
<keyword evidence="9" id="KW-1185">Reference proteome</keyword>
<dbReference type="Proteomes" id="UP000325780">
    <property type="component" value="Unassembled WGS sequence"/>
</dbReference>
<dbReference type="Pfam" id="PF13921">
    <property type="entry name" value="Myb_DNA-bind_6"/>
    <property type="match status" value="1"/>
</dbReference>
<evidence type="ECO:0000256" key="5">
    <source>
        <dbReference type="SAM" id="MobiDB-lite"/>
    </source>
</evidence>
<name>A0A5N6U8Z4_ASPAV</name>
<evidence type="ECO:0000313" key="8">
    <source>
        <dbReference type="EMBL" id="KAE8155078.1"/>
    </source>
</evidence>
<dbReference type="PROSITE" id="PS50090">
    <property type="entry name" value="MYB_LIKE"/>
    <property type="match status" value="3"/>
</dbReference>
<evidence type="ECO:0000256" key="3">
    <source>
        <dbReference type="ARBA" id="ARBA00023163"/>
    </source>
</evidence>
<dbReference type="Pfam" id="PF00249">
    <property type="entry name" value="Myb_DNA-binding"/>
    <property type="match status" value="1"/>
</dbReference>
<dbReference type="CDD" id="cd00167">
    <property type="entry name" value="SANT"/>
    <property type="match status" value="3"/>
</dbReference>
<dbReference type="InterPro" id="IPR051575">
    <property type="entry name" value="Myb-like_DNA-bd"/>
</dbReference>
<feature type="compositionally biased region" description="Low complexity" evidence="5">
    <location>
        <begin position="183"/>
        <end position="199"/>
    </location>
</feature>
<dbReference type="PANTHER" id="PTHR46621:SF1">
    <property type="entry name" value="SNRNA-ACTIVATING PROTEIN COMPLEX SUBUNIT 4"/>
    <property type="match status" value="1"/>
</dbReference>
<dbReference type="GO" id="GO:0042796">
    <property type="term" value="P:snRNA transcription by RNA polymerase III"/>
    <property type="evidence" value="ECO:0007669"/>
    <property type="project" value="TreeGrafter"/>
</dbReference>
<dbReference type="GO" id="GO:0001006">
    <property type="term" value="F:RNA polymerase III type 3 promoter sequence-specific DNA binding"/>
    <property type="evidence" value="ECO:0007669"/>
    <property type="project" value="TreeGrafter"/>
</dbReference>
<dbReference type="AlphaFoldDB" id="A0A5N6U8Z4"/>
<evidence type="ECO:0000256" key="4">
    <source>
        <dbReference type="ARBA" id="ARBA00023242"/>
    </source>
</evidence>
<organism evidence="8 9">
    <name type="scientific">Aspergillus avenaceus</name>
    <dbReference type="NCBI Taxonomy" id="36643"/>
    <lineage>
        <taxon>Eukaryota</taxon>
        <taxon>Fungi</taxon>
        <taxon>Dikarya</taxon>
        <taxon>Ascomycota</taxon>
        <taxon>Pezizomycotina</taxon>
        <taxon>Eurotiomycetes</taxon>
        <taxon>Eurotiomycetidae</taxon>
        <taxon>Eurotiales</taxon>
        <taxon>Aspergillaceae</taxon>
        <taxon>Aspergillus</taxon>
        <taxon>Aspergillus subgen. Circumdati</taxon>
    </lineage>
</organism>
<feature type="domain" description="Myb-like" evidence="6">
    <location>
        <begin position="56"/>
        <end position="106"/>
    </location>
</feature>
<evidence type="ECO:0000256" key="1">
    <source>
        <dbReference type="ARBA" id="ARBA00023015"/>
    </source>
</evidence>
<keyword evidence="1" id="KW-0805">Transcription regulation</keyword>
<dbReference type="SUPFAM" id="SSF46689">
    <property type="entry name" value="Homeodomain-like"/>
    <property type="match status" value="2"/>
</dbReference>
<evidence type="ECO:0000259" key="7">
    <source>
        <dbReference type="PROSITE" id="PS51294"/>
    </source>
</evidence>
<feature type="domain" description="HTH myb-type" evidence="7">
    <location>
        <begin position="56"/>
        <end position="110"/>
    </location>
</feature>
<dbReference type="PROSITE" id="PS51294">
    <property type="entry name" value="HTH_MYB"/>
    <property type="match status" value="3"/>
</dbReference>
<dbReference type="InterPro" id="IPR009057">
    <property type="entry name" value="Homeodomain-like_sf"/>
</dbReference>
<keyword evidence="8" id="KW-0371">Homeobox</keyword>
<keyword evidence="4" id="KW-0539">Nucleus</keyword>
<evidence type="ECO:0000256" key="2">
    <source>
        <dbReference type="ARBA" id="ARBA00023125"/>
    </source>
</evidence>
<feature type="domain" description="Myb-like" evidence="6">
    <location>
        <begin position="1"/>
        <end position="55"/>
    </location>
</feature>
<gene>
    <name evidence="8" type="ORF">BDV25DRAFT_135122</name>
</gene>
<sequence length="255" mass="29348">MSSRRTWTGAEDERLVELIRRFGDRRGREGKWHEISKHLPGRTNKDCRKRWFHSLDPSLRKGRWTNDEDKLLRDAYERLGPSWKEIALLIPGRKDDQCAKRYNDILKPSCEHRLRGWDPEEDDYLRAKVTELGHKWAVIAAGLPGRPPLTCRNRWRKLSRGRDKSADWSSTDSPCPLNTRIGSPSPSAQPPKASSTSSPDNHVAQEFLVMPVPLSALAYVQKERMRVALRSLRQWVVEYIEKELTGPPGKAHTGL</sequence>
<feature type="region of interest" description="Disordered" evidence="5">
    <location>
        <begin position="162"/>
        <end position="200"/>
    </location>
</feature>